<organism evidence="1">
    <name type="scientific">Capsicum annuum var. glabriusculum</name>
    <name type="common">American bird pepper</name>
    <dbReference type="NCBI Taxonomy" id="165789"/>
    <lineage>
        <taxon>Eukaryota</taxon>
        <taxon>Viridiplantae</taxon>
        <taxon>Streptophyta</taxon>
        <taxon>Embryophyta</taxon>
        <taxon>Tracheophyta</taxon>
        <taxon>Spermatophyta</taxon>
        <taxon>Magnoliopsida</taxon>
        <taxon>eudicotyledons</taxon>
        <taxon>Gunneridae</taxon>
        <taxon>Pentapetalae</taxon>
        <taxon>asterids</taxon>
        <taxon>lamiids</taxon>
        <taxon>Solanales</taxon>
        <taxon>Solanaceae</taxon>
        <taxon>Solanoideae</taxon>
        <taxon>Capsiceae</taxon>
        <taxon>Capsicum</taxon>
    </lineage>
</organism>
<sequence>DEKSKCIRQTQEEVREAFRDNATFNVEELDYLKLVVK</sequence>
<proteinExistence type="predicted"/>
<reference evidence="1" key="1">
    <citation type="submission" date="2004-12" db="EMBL/GenBank/DDBJ databases">
        <title>Development of a Comprehensive Assay for Medicinal Plant Species.</title>
        <authorList>
            <person name="Barthelson R.A."/>
            <person name="Galbraith D.W."/>
            <person name="Woosley R."/>
        </authorList>
    </citation>
    <scope>NUCLEOTIDE SEQUENCE</scope>
    <source>
        <strain evidence="1">Cy450P3C9</strain>
    </source>
</reference>
<protein>
    <submittedName>
        <fullName evidence="1">Cytochrome P450</fullName>
    </submittedName>
</protein>
<accession>Q5EKU0</accession>
<name>Q5EKU0_CAPAN</name>
<evidence type="ECO:0000313" key="1">
    <source>
        <dbReference type="EMBL" id="AAW73045.1"/>
    </source>
</evidence>
<feature type="non-terminal residue" evidence="1">
    <location>
        <position position="1"/>
    </location>
</feature>
<feature type="non-terminal residue" evidence="1">
    <location>
        <position position="37"/>
    </location>
</feature>
<dbReference type="EMBL" id="AY870900">
    <property type="protein sequence ID" value="AAW73045.1"/>
    <property type="molecule type" value="Genomic_DNA"/>
</dbReference>
<dbReference type="AlphaFoldDB" id="Q5EKU0"/>